<keyword evidence="3" id="KW-1185">Reference proteome</keyword>
<dbReference type="OrthoDB" id="5123855at2"/>
<dbReference type="Proteomes" id="UP000293519">
    <property type="component" value="Unassembled WGS sequence"/>
</dbReference>
<dbReference type="EMBL" id="SGWW01000002">
    <property type="protein sequence ID" value="RZS57784.1"/>
    <property type="molecule type" value="Genomic_DNA"/>
</dbReference>
<gene>
    <name evidence="2" type="ORF">EV141_1504</name>
</gene>
<evidence type="ECO:0000313" key="2">
    <source>
        <dbReference type="EMBL" id="RZS57784.1"/>
    </source>
</evidence>
<reference evidence="2 3" key="1">
    <citation type="journal article" date="2015" name="Stand. Genomic Sci.">
        <title>Genomic Encyclopedia of Bacterial and Archaeal Type Strains, Phase III: the genomes of soil and plant-associated and newly described type strains.</title>
        <authorList>
            <person name="Whitman W.B."/>
            <person name="Woyke T."/>
            <person name="Klenk H.P."/>
            <person name="Zhou Y."/>
            <person name="Lilburn T.G."/>
            <person name="Beck B.J."/>
            <person name="De Vos P."/>
            <person name="Vandamme P."/>
            <person name="Eisen J.A."/>
            <person name="Garrity G."/>
            <person name="Hugenholtz P."/>
            <person name="Kyrpides N.C."/>
        </authorList>
    </citation>
    <scope>NUCLEOTIDE SEQUENCE [LARGE SCALE GENOMIC DNA]</scope>
    <source>
        <strain evidence="2 3">CV2</strain>
    </source>
</reference>
<feature type="domain" description="DUF7882" evidence="1">
    <location>
        <begin position="1"/>
        <end position="100"/>
    </location>
</feature>
<evidence type="ECO:0000313" key="3">
    <source>
        <dbReference type="Proteomes" id="UP000293519"/>
    </source>
</evidence>
<evidence type="ECO:0000259" key="1">
    <source>
        <dbReference type="Pfam" id="PF25355"/>
    </source>
</evidence>
<dbReference type="AlphaFoldDB" id="A0A4Q7LT15"/>
<name>A0A4Q7LT15_9MICO</name>
<proteinExistence type="predicted"/>
<comment type="caution">
    <text evidence="2">The sequence shown here is derived from an EMBL/GenBank/DDBJ whole genome shotgun (WGS) entry which is preliminary data.</text>
</comment>
<accession>A0A4Q7LT15</accession>
<organism evidence="2 3">
    <name type="scientific">Microcella putealis</name>
    <dbReference type="NCBI Taxonomy" id="337005"/>
    <lineage>
        <taxon>Bacteria</taxon>
        <taxon>Bacillati</taxon>
        <taxon>Actinomycetota</taxon>
        <taxon>Actinomycetes</taxon>
        <taxon>Micrococcales</taxon>
        <taxon>Microbacteriaceae</taxon>
        <taxon>Microcella</taxon>
    </lineage>
</organism>
<dbReference type="RefSeq" id="WP_130485309.1">
    <property type="nucleotide sequence ID" value="NZ_SGWW01000002.1"/>
</dbReference>
<sequence length="105" mass="11663">MGQFIYGGAAASAYTIDDRMLAHLEVAIATKFRRGESFHFTIRGRDLPSGDGSREFWMHPAIWMEFRIDDPTVTRPLNPAWIAAMVAAASTDRGLGLLREPPQVS</sequence>
<protein>
    <recommendedName>
        <fullName evidence="1">DUF7882 domain-containing protein</fullName>
    </recommendedName>
</protein>
<dbReference type="Pfam" id="PF25355">
    <property type="entry name" value="DUF7882"/>
    <property type="match status" value="1"/>
</dbReference>
<dbReference type="InterPro" id="IPR057204">
    <property type="entry name" value="DUF7882"/>
</dbReference>